<organism evidence="1 2">
    <name type="scientific">Scutellospora calospora</name>
    <dbReference type="NCBI Taxonomy" id="85575"/>
    <lineage>
        <taxon>Eukaryota</taxon>
        <taxon>Fungi</taxon>
        <taxon>Fungi incertae sedis</taxon>
        <taxon>Mucoromycota</taxon>
        <taxon>Glomeromycotina</taxon>
        <taxon>Glomeromycetes</taxon>
        <taxon>Diversisporales</taxon>
        <taxon>Gigasporaceae</taxon>
        <taxon>Scutellospora</taxon>
    </lineage>
</organism>
<proteinExistence type="predicted"/>
<name>A0ACA9K9R0_9GLOM</name>
<evidence type="ECO:0000313" key="2">
    <source>
        <dbReference type="Proteomes" id="UP000789860"/>
    </source>
</evidence>
<sequence>MSDSTILYNGTTPLNTSQFFFQTLLTAALKNGSNFTLDVKFITVTINVDPKIDIEDAEIKLEKLS</sequence>
<protein>
    <submittedName>
        <fullName evidence="1">4972_t:CDS:1</fullName>
    </submittedName>
</protein>
<gene>
    <name evidence="1" type="ORF">SCALOS_LOCUS1608</name>
</gene>
<dbReference type="Proteomes" id="UP000789860">
    <property type="component" value="Unassembled WGS sequence"/>
</dbReference>
<comment type="caution">
    <text evidence="1">The sequence shown here is derived from an EMBL/GenBank/DDBJ whole genome shotgun (WGS) entry which is preliminary data.</text>
</comment>
<accession>A0ACA9K9R0</accession>
<evidence type="ECO:0000313" key="1">
    <source>
        <dbReference type="EMBL" id="CAG8460914.1"/>
    </source>
</evidence>
<reference evidence="1" key="1">
    <citation type="submission" date="2021-06" db="EMBL/GenBank/DDBJ databases">
        <authorList>
            <person name="Kallberg Y."/>
            <person name="Tangrot J."/>
            <person name="Rosling A."/>
        </authorList>
    </citation>
    <scope>NUCLEOTIDE SEQUENCE</scope>
    <source>
        <strain evidence="1">AU212A</strain>
    </source>
</reference>
<dbReference type="EMBL" id="CAJVPM010001168">
    <property type="protein sequence ID" value="CAG8460914.1"/>
    <property type="molecule type" value="Genomic_DNA"/>
</dbReference>
<keyword evidence="2" id="KW-1185">Reference proteome</keyword>